<sequence>MSKRQQVGRQQVAPAAYEIRFSTTDSGVELFEIPPPNQERSVPDPFKKRDKIPRNSGSGLTLEGFAQNASTPTSPTNKQNNVSLKNKLSPKDLNNSPSNGLDVPIRSMERQERKGIFADRMEVDETIVNLSSAEKRNRMDDEPAAKHVQNNKKRPLPAEENGSDKENGYSTKDTSTQNLTHSVNKDSYVTAETVVPSNKENMIKNNNKNRKTIMSTEIKDNDVRTASRPMDGFATPPATPPSSRPMTPQGPQSSLVDVPQATSKTREIPPLPSPPSSAGSLIAYDSTQPSMASPSRIPRLSPSRPILTAYMMERPTISHDEMIIPTIAKKLKMNGQLPYHNHDALLGVSDEQDLSSESDQTDVANQSEDSLDVEQQKLPEREASSISKKSSKILNRVRQGSAHSRKDSERTNSYIQVEETLDSIERVPKSDEDKKRKRKSRREEYVLVIRDEDEADEFGEIAEPRYSTSLTPSEPSMSTTTTLLPSERDSAEHEHDENKSDEIDSAPSLTQSAQQETNTPNSTTQMAVPNKASPPLALELERTFTSGPNERKPKKHKKIKNKKSKESVVDDDDVKKSICCCTIC</sequence>
<comment type="caution">
    <text evidence="1">The sequence shown here is derived from an EMBL/GenBank/DDBJ whole genome shotgun (WGS) entry which is preliminary data.</text>
</comment>
<evidence type="ECO:0000313" key="1">
    <source>
        <dbReference type="EMBL" id="CAG8516848.1"/>
    </source>
</evidence>
<protein>
    <submittedName>
        <fullName evidence="1">5996_t:CDS:1</fullName>
    </submittedName>
</protein>
<reference evidence="1" key="1">
    <citation type="submission" date="2021-06" db="EMBL/GenBank/DDBJ databases">
        <authorList>
            <person name="Kallberg Y."/>
            <person name="Tangrot J."/>
            <person name="Rosling A."/>
        </authorList>
    </citation>
    <scope>NUCLEOTIDE SEQUENCE</scope>
    <source>
        <strain evidence="1">CL356</strain>
    </source>
</reference>
<gene>
    <name evidence="1" type="ORF">ACOLOM_LOCUS3472</name>
</gene>
<dbReference type="EMBL" id="CAJVPT010005149">
    <property type="protein sequence ID" value="CAG8516848.1"/>
    <property type="molecule type" value="Genomic_DNA"/>
</dbReference>
<keyword evidence="2" id="KW-1185">Reference proteome</keyword>
<organism evidence="1 2">
    <name type="scientific">Acaulospora colombiana</name>
    <dbReference type="NCBI Taxonomy" id="27376"/>
    <lineage>
        <taxon>Eukaryota</taxon>
        <taxon>Fungi</taxon>
        <taxon>Fungi incertae sedis</taxon>
        <taxon>Mucoromycota</taxon>
        <taxon>Glomeromycotina</taxon>
        <taxon>Glomeromycetes</taxon>
        <taxon>Diversisporales</taxon>
        <taxon>Acaulosporaceae</taxon>
        <taxon>Acaulospora</taxon>
    </lineage>
</organism>
<dbReference type="Proteomes" id="UP000789525">
    <property type="component" value="Unassembled WGS sequence"/>
</dbReference>
<proteinExistence type="predicted"/>
<accession>A0ACA9L8M3</accession>
<evidence type="ECO:0000313" key="2">
    <source>
        <dbReference type="Proteomes" id="UP000789525"/>
    </source>
</evidence>
<name>A0ACA9L8M3_9GLOM</name>